<protein>
    <submittedName>
        <fullName evidence="1">Uncharacterized protein</fullName>
    </submittedName>
</protein>
<organism evidence="1 2">
    <name type="scientific">Agrobacterium tumefaciens</name>
    <dbReference type="NCBI Taxonomy" id="358"/>
    <lineage>
        <taxon>Bacteria</taxon>
        <taxon>Pseudomonadati</taxon>
        <taxon>Pseudomonadota</taxon>
        <taxon>Alphaproteobacteria</taxon>
        <taxon>Hyphomicrobiales</taxon>
        <taxon>Rhizobiaceae</taxon>
        <taxon>Rhizobium/Agrobacterium group</taxon>
        <taxon>Agrobacterium</taxon>
        <taxon>Agrobacterium tumefaciens complex</taxon>
    </lineage>
</organism>
<dbReference type="AlphaFoldDB" id="A0A0D0J0W0"/>
<proteinExistence type="predicted"/>
<comment type="caution">
    <text evidence="1">The sequence shown here is derived from an EMBL/GenBank/DDBJ whole genome shotgun (WGS) entry which is preliminary data.</text>
</comment>
<dbReference type="Proteomes" id="UP000035017">
    <property type="component" value="Unassembled WGS sequence"/>
</dbReference>
<evidence type="ECO:0000313" key="2">
    <source>
        <dbReference type="Proteomes" id="UP000035017"/>
    </source>
</evidence>
<sequence>MSADLIAELRAGPSGPIQVSSLPCIASLVTDFDELAQDVVEGRHRHRPRNVFAPNQFATKMRRK</sequence>
<dbReference type="EMBL" id="JXQV01000030">
    <property type="protein sequence ID" value="KIP99094.1"/>
    <property type="molecule type" value="Genomic_DNA"/>
</dbReference>
<accession>A0A0D0J0W0</accession>
<evidence type="ECO:0000313" key="1">
    <source>
        <dbReference type="EMBL" id="KIP99094.1"/>
    </source>
</evidence>
<reference evidence="1 2" key="1">
    <citation type="submission" date="2014-12" db="EMBL/GenBank/DDBJ databases">
        <title>16Stimator: statistical estimation of ribosomal gene copy numbers from draft genome assemblies.</title>
        <authorList>
            <person name="Perisin M.A."/>
            <person name="Vetter M."/>
            <person name="Gilbert J.A."/>
            <person name="Bergelson J."/>
        </authorList>
    </citation>
    <scope>NUCLEOTIDE SEQUENCE [LARGE SCALE GENOMIC DNA]</scope>
    <source>
        <strain evidence="1 2">MEJ076</strain>
    </source>
</reference>
<name>A0A0D0J0W0_AGRTU</name>
<gene>
    <name evidence="1" type="ORF">RU07_20735</name>
</gene>